<name>A0AAE7CJ95_STRAT</name>
<dbReference type="Proteomes" id="UP000190306">
    <property type="component" value="Chromosome"/>
</dbReference>
<keyword evidence="3" id="KW-1185">Reference proteome</keyword>
<gene>
    <name evidence="1" type="ORF">AFM16_04800</name>
    <name evidence="2" type="ORF">HCX60_05010</name>
</gene>
<dbReference type="Proteomes" id="UP000502504">
    <property type="component" value="Chromosome"/>
</dbReference>
<dbReference type="EMBL" id="LHQL01000001">
    <property type="protein sequence ID" value="OOQ55324.1"/>
    <property type="molecule type" value="Genomic_DNA"/>
</dbReference>
<protein>
    <submittedName>
        <fullName evidence="2">Uncharacterized protein</fullName>
    </submittedName>
</protein>
<dbReference type="RefSeq" id="WP_078632574.1">
    <property type="nucleotide sequence ID" value="NZ_CM007717.1"/>
</dbReference>
<dbReference type="EMBL" id="CP050692">
    <property type="protein sequence ID" value="QIT42964.1"/>
    <property type="molecule type" value="Genomic_DNA"/>
</dbReference>
<reference evidence="2 4" key="2">
    <citation type="submission" date="2020-03" db="EMBL/GenBank/DDBJ databases">
        <title>Is there a link between lipid content and antibiotic production in Streptomyces?</title>
        <authorList>
            <person name="David M."/>
            <person name="Lejeune C."/>
            <person name="Abreu S."/>
            <person name="Thibessard A."/>
            <person name="Leblond P."/>
            <person name="Chaminade P."/>
            <person name="Virolle M.-J."/>
        </authorList>
    </citation>
    <scope>NUCLEOTIDE SEQUENCE [LARGE SCALE GENOMIC DNA]</scope>
    <source>
        <strain evidence="2 4">DSM 41481</strain>
    </source>
</reference>
<dbReference type="AlphaFoldDB" id="A0AAE7CJ95"/>
<proteinExistence type="predicted"/>
<evidence type="ECO:0000313" key="1">
    <source>
        <dbReference type="EMBL" id="OOQ55324.1"/>
    </source>
</evidence>
<sequence>MPGPYAASQAAGERIEALYGRPVAELAADPVPGSMRYALLNSFDALQYADRAVTFHAEQLHRLTHPDRAIESVDVGHIADATRRLAHAVTVRDSHAQVLGDVLNSLARVPDIAPAASAAPQALAVSPALPRAATTEPARSR</sequence>
<evidence type="ECO:0000313" key="3">
    <source>
        <dbReference type="Proteomes" id="UP000190306"/>
    </source>
</evidence>
<reference evidence="1 3" key="1">
    <citation type="submission" date="2015-07" db="EMBL/GenBank/DDBJ databases">
        <title>Draft Genome Sequence of Streptomyces antibioticus, IMRU 3720 reveals insights in the evolution of actinomycin biosynthetic gene clusters in Streptomyces.</title>
        <authorList>
            <person name="Crnovcic I."/>
            <person name="Ruckert C."/>
            <person name="Kalinowksi J."/>
            <person name="Keller U."/>
        </authorList>
    </citation>
    <scope>NUCLEOTIDE SEQUENCE [LARGE SCALE GENOMIC DNA]</scope>
    <source>
        <strain evidence="1 3">DSM 41481</strain>
    </source>
</reference>
<evidence type="ECO:0000313" key="4">
    <source>
        <dbReference type="Proteomes" id="UP000502504"/>
    </source>
</evidence>
<accession>A0AAE7CJ95</accession>
<evidence type="ECO:0000313" key="2">
    <source>
        <dbReference type="EMBL" id="QIT42964.1"/>
    </source>
</evidence>
<organism evidence="2 4">
    <name type="scientific">Streptomyces antibioticus</name>
    <dbReference type="NCBI Taxonomy" id="1890"/>
    <lineage>
        <taxon>Bacteria</taxon>
        <taxon>Bacillati</taxon>
        <taxon>Actinomycetota</taxon>
        <taxon>Actinomycetes</taxon>
        <taxon>Kitasatosporales</taxon>
        <taxon>Streptomycetaceae</taxon>
        <taxon>Streptomyces</taxon>
    </lineage>
</organism>